<keyword evidence="8 11" id="KW-0460">Magnesium</keyword>
<dbReference type="GO" id="GO:0005524">
    <property type="term" value="F:ATP binding"/>
    <property type="evidence" value="ECO:0007669"/>
    <property type="project" value="UniProtKB-UniRule"/>
</dbReference>
<dbReference type="SUPFAM" id="SSF52317">
    <property type="entry name" value="Class I glutamine amidotransferase-like"/>
    <property type="match status" value="1"/>
</dbReference>
<dbReference type="GO" id="GO:0043802">
    <property type="term" value="F:hydrogenobyrinic acid a,c-diamide synthase (glutamine-hydrolysing) activity"/>
    <property type="evidence" value="ECO:0007669"/>
    <property type="project" value="UniProtKB-UniRule"/>
</dbReference>
<protein>
    <recommendedName>
        <fullName evidence="11">Hydrogenobyrinate a,c-diamide synthase</fullName>
        <ecNumber evidence="11">6.3.5.9</ecNumber>
    </recommendedName>
    <alternativeName>
        <fullName evidence="11">Hydrogenobyrinic acid a,c-diamide synthase</fullName>
    </alternativeName>
</protein>
<dbReference type="Pfam" id="PF00590">
    <property type="entry name" value="TP_methylase"/>
    <property type="match status" value="1"/>
</dbReference>
<dbReference type="InterPro" id="IPR035996">
    <property type="entry name" value="4pyrrol_Methylase_sf"/>
</dbReference>
<dbReference type="Gene3D" id="3.40.50.300">
    <property type="entry name" value="P-loop containing nucleotide triphosphate hydrolases"/>
    <property type="match status" value="1"/>
</dbReference>
<dbReference type="InterPro" id="IPR002586">
    <property type="entry name" value="CobQ/CobB/MinD/ParA_Nub-bd_dom"/>
</dbReference>
<evidence type="ECO:0000256" key="11">
    <source>
        <dbReference type="HAMAP-Rule" id="MF_00027"/>
    </source>
</evidence>
<dbReference type="FunFam" id="3.40.1010.10:FF:000001">
    <property type="entry name" value="Siroheme synthase"/>
    <property type="match status" value="1"/>
</dbReference>
<evidence type="ECO:0000256" key="12">
    <source>
        <dbReference type="SAM" id="MobiDB-lite"/>
    </source>
</evidence>
<dbReference type="NCBIfam" id="TIGR01469">
    <property type="entry name" value="cobA_cysG_Cterm"/>
    <property type="match status" value="1"/>
</dbReference>
<proteinExistence type="inferred from homology"/>
<comment type="cofactor">
    <cofactor evidence="1 11">
        <name>Mg(2+)</name>
        <dbReference type="ChEBI" id="CHEBI:18420"/>
    </cofactor>
</comment>
<evidence type="ECO:0000256" key="1">
    <source>
        <dbReference type="ARBA" id="ARBA00001946"/>
    </source>
</evidence>
<feature type="region of interest" description="Disordered" evidence="12">
    <location>
        <begin position="465"/>
        <end position="484"/>
    </location>
</feature>
<dbReference type="EC" id="6.3.5.9" evidence="11"/>
<dbReference type="InterPro" id="IPR004484">
    <property type="entry name" value="CbiA/CobB_synth"/>
</dbReference>
<dbReference type="InterPro" id="IPR006366">
    <property type="entry name" value="CobA/CysG_C"/>
</dbReference>
<organism evidence="16 17">
    <name type="scientific">Actinocatenispora comari</name>
    <dbReference type="NCBI Taxonomy" id="2807577"/>
    <lineage>
        <taxon>Bacteria</taxon>
        <taxon>Bacillati</taxon>
        <taxon>Actinomycetota</taxon>
        <taxon>Actinomycetes</taxon>
        <taxon>Micromonosporales</taxon>
        <taxon>Micromonosporaceae</taxon>
        <taxon>Actinocatenispora</taxon>
    </lineage>
</organism>
<dbReference type="GO" id="GO:0019354">
    <property type="term" value="P:siroheme biosynthetic process"/>
    <property type="evidence" value="ECO:0007669"/>
    <property type="project" value="InterPro"/>
</dbReference>
<dbReference type="GO" id="GO:0008168">
    <property type="term" value="F:methyltransferase activity"/>
    <property type="evidence" value="ECO:0007669"/>
    <property type="project" value="UniProtKB-KW"/>
</dbReference>
<evidence type="ECO:0000256" key="6">
    <source>
        <dbReference type="ARBA" id="ARBA00022741"/>
    </source>
</evidence>
<dbReference type="SUPFAM" id="SSF52540">
    <property type="entry name" value="P-loop containing nucleoside triphosphate hydrolases"/>
    <property type="match status" value="1"/>
</dbReference>
<comment type="catalytic activity">
    <reaction evidence="11">
        <text>hydrogenobyrinate + 2 L-glutamine + 2 ATP + 2 H2O = hydrogenobyrinate a,c-diamide + 2 L-glutamate + 2 ADP + 2 phosphate + 2 H(+)</text>
        <dbReference type="Rhea" id="RHEA:12544"/>
        <dbReference type="ChEBI" id="CHEBI:15377"/>
        <dbReference type="ChEBI" id="CHEBI:15378"/>
        <dbReference type="ChEBI" id="CHEBI:29985"/>
        <dbReference type="ChEBI" id="CHEBI:30616"/>
        <dbReference type="ChEBI" id="CHEBI:43474"/>
        <dbReference type="ChEBI" id="CHEBI:58359"/>
        <dbReference type="ChEBI" id="CHEBI:77873"/>
        <dbReference type="ChEBI" id="CHEBI:77874"/>
        <dbReference type="ChEBI" id="CHEBI:456216"/>
        <dbReference type="EC" id="6.3.5.9"/>
    </reaction>
</comment>
<accession>A0A8J4AGS8</accession>
<evidence type="ECO:0000256" key="5">
    <source>
        <dbReference type="ARBA" id="ARBA00022691"/>
    </source>
</evidence>
<keyword evidence="9 11" id="KW-0315">Glutamine amidotransferase</keyword>
<dbReference type="Gene3D" id="3.40.1010.10">
    <property type="entry name" value="Cobalt-precorrin-4 Transmethylase, Domain 1"/>
    <property type="match status" value="1"/>
</dbReference>
<keyword evidence="10" id="KW-0627">Porphyrin biosynthesis</keyword>
<feature type="site" description="Increases nucleophilicity of active site Cys" evidence="11">
    <location>
        <position position="439"/>
    </location>
</feature>
<dbReference type="InterPro" id="IPR011698">
    <property type="entry name" value="GATase_3"/>
</dbReference>
<dbReference type="SUPFAM" id="SSF53790">
    <property type="entry name" value="Tetrapyrrole methylase"/>
    <property type="match status" value="1"/>
</dbReference>
<keyword evidence="5" id="KW-0949">S-adenosyl-L-methionine</keyword>
<dbReference type="NCBIfam" id="NF004790">
    <property type="entry name" value="PRK06136.1"/>
    <property type="match status" value="1"/>
</dbReference>
<feature type="domain" description="Tetrapyrrole methylase" evidence="13">
    <location>
        <begin position="553"/>
        <end position="764"/>
    </location>
</feature>
<evidence type="ECO:0000256" key="4">
    <source>
        <dbReference type="ARBA" id="ARBA00022679"/>
    </source>
</evidence>
<evidence type="ECO:0000256" key="9">
    <source>
        <dbReference type="ARBA" id="ARBA00022962"/>
    </source>
</evidence>
<evidence type="ECO:0000259" key="14">
    <source>
        <dbReference type="Pfam" id="PF01656"/>
    </source>
</evidence>
<feature type="active site" description="Nucleophile" evidence="11">
    <location>
        <position position="348"/>
    </location>
</feature>
<dbReference type="InterPro" id="IPR014776">
    <property type="entry name" value="4pyrrole_Mease_sub2"/>
</dbReference>
<dbReference type="InterPro" id="IPR000878">
    <property type="entry name" value="4pyrrol_Mease"/>
</dbReference>
<dbReference type="Proteomes" id="UP000614996">
    <property type="component" value="Unassembled WGS sequence"/>
</dbReference>
<reference evidence="17" key="1">
    <citation type="journal article" date="2021" name="Int. J. Syst. Evol. Microbiol.">
        <title>Actinocatenispora comari sp. nov., an endophytic actinomycete isolated from aerial parts of Comarum salesowianum.</title>
        <authorList>
            <person name="Oyunbileg N."/>
            <person name="Iizaka Y."/>
            <person name="Hamada M."/>
            <person name="Davaapurev B.O."/>
            <person name="Fukumoto A."/>
            <person name="Tsetseg B."/>
            <person name="Kato F."/>
            <person name="Tamura T."/>
            <person name="Batkhuu J."/>
            <person name="Anzai Y."/>
        </authorList>
    </citation>
    <scope>NUCLEOTIDE SEQUENCE [LARGE SCALE GENOMIC DNA]</scope>
    <source>
        <strain evidence="17">NUM-2625</strain>
    </source>
</reference>
<dbReference type="PANTHER" id="PTHR43873:SF1">
    <property type="entry name" value="COBYRINATE A,C-DIAMIDE SYNTHASE"/>
    <property type="match status" value="1"/>
</dbReference>
<evidence type="ECO:0000313" key="17">
    <source>
        <dbReference type="Proteomes" id="UP000614996"/>
    </source>
</evidence>
<evidence type="ECO:0000313" key="16">
    <source>
        <dbReference type="EMBL" id="GIL29397.1"/>
    </source>
</evidence>
<name>A0A8J4AGS8_9ACTN</name>
<gene>
    <name evidence="11" type="primary">cobB</name>
    <name evidence="16" type="ORF">NUM_46510</name>
</gene>
<dbReference type="Pfam" id="PF07685">
    <property type="entry name" value="GATase_3"/>
    <property type="match status" value="1"/>
</dbReference>
<evidence type="ECO:0000256" key="2">
    <source>
        <dbReference type="ARBA" id="ARBA00022598"/>
    </source>
</evidence>
<comment type="function">
    <text evidence="11">Catalyzes the ATP-dependent amidation of the two carboxylate groups at positions a and c of hydrogenobyrinate, using either L-glutamine or ammonia as the nitrogen source.</text>
</comment>
<dbReference type="InterPro" id="IPR029062">
    <property type="entry name" value="Class_I_gatase-like"/>
</dbReference>
<evidence type="ECO:0000256" key="8">
    <source>
        <dbReference type="ARBA" id="ARBA00022842"/>
    </source>
</evidence>
<comment type="similarity">
    <text evidence="11">Belongs to the CobB/CbiA family.</text>
</comment>
<comment type="pathway">
    <text evidence="11">Cofactor biosynthesis; adenosylcobalamin biosynthesis; cob(II)yrinate a,c-diamide from precorrin-2 (aerobic route): step 9/10.</text>
</comment>
<keyword evidence="7 11" id="KW-0067">ATP-binding</keyword>
<keyword evidence="3" id="KW-0489">Methyltransferase</keyword>
<keyword evidence="17" id="KW-1185">Reference proteome</keyword>
<keyword evidence="4" id="KW-0808">Transferase</keyword>
<dbReference type="UniPathway" id="UPA00148">
    <property type="reaction ID" value="UER00220"/>
</dbReference>
<evidence type="ECO:0000256" key="3">
    <source>
        <dbReference type="ARBA" id="ARBA00022603"/>
    </source>
</evidence>
<dbReference type="Pfam" id="PF01656">
    <property type="entry name" value="CbiA"/>
    <property type="match status" value="1"/>
</dbReference>
<comment type="caution">
    <text evidence="16">The sequence shown here is derived from an EMBL/GenBank/DDBJ whole genome shotgun (WGS) entry which is preliminary data.</text>
</comment>
<dbReference type="PROSITE" id="PS51274">
    <property type="entry name" value="GATASE_COBBQ"/>
    <property type="match status" value="1"/>
</dbReference>
<feature type="compositionally biased region" description="Polar residues" evidence="12">
    <location>
        <begin position="471"/>
        <end position="484"/>
    </location>
</feature>
<evidence type="ECO:0000259" key="13">
    <source>
        <dbReference type="Pfam" id="PF00590"/>
    </source>
</evidence>
<dbReference type="AlphaFoldDB" id="A0A8J4AGS8"/>
<dbReference type="InterPro" id="IPR027417">
    <property type="entry name" value="P-loop_NTPase"/>
</dbReference>
<dbReference type="NCBIfam" id="NF002204">
    <property type="entry name" value="PRK01077.1"/>
    <property type="match status" value="1"/>
</dbReference>
<feature type="domain" description="CobB/CobQ-like glutamine amidotransferase" evidence="15">
    <location>
        <begin position="283"/>
        <end position="445"/>
    </location>
</feature>
<evidence type="ECO:0000259" key="15">
    <source>
        <dbReference type="Pfam" id="PF07685"/>
    </source>
</evidence>
<dbReference type="CDD" id="cd03130">
    <property type="entry name" value="GATase1_CobB"/>
    <property type="match status" value="1"/>
</dbReference>
<dbReference type="Gene3D" id="3.30.950.10">
    <property type="entry name" value="Methyltransferase, Cobalt-precorrin-4 Transmethylase, Domain 2"/>
    <property type="match status" value="1"/>
</dbReference>
<dbReference type="HAMAP" id="MF_00027">
    <property type="entry name" value="CobB_CbiA"/>
    <property type="match status" value="1"/>
</dbReference>
<dbReference type="Gene3D" id="3.40.50.880">
    <property type="match status" value="1"/>
</dbReference>
<keyword evidence="2 11" id="KW-0436">Ligase</keyword>
<sequence>MVRLPRLVIAAPASGHGKTTVATGVLAALRRRGLTVSGHKVGPDYIDPGYHALATGRPGRNLDPFLVGTHRVAPLLAHGAAGADVAIVEGVMGLYDGQLGTDGFASTAHVAALTASPVLLVVDVSHASRSIAAVVHGMRTFDPGVRLVGVVLNKAGSPRHAREVTDALDATGLPVLGVLGRDDGIVAPSRHLGLVPAAERAGAAAELDVLADQIEAGLDLDALLELARAAPELDAAPWDPFAEVRAPHGDRPGTGAAAPDGSRPLVALAGGRAFTFRYAETEELLRAAGCDTVVLDPRTDRELPAGVRGLYLGGGFPEVYAGDLAGNHRLRAEVRDAVGAGLPTVAECAGLLYLCRSLDGRPMVGALPADAAMTPRLSLGYRTAVVPADGLAGPAGTRLHGHEFHRTALTPSAGASPAFLLDGRADGVGSATLTASYLHLHWAGQPQLAQRFAAAARAFGRTAVDRPPLPSSGTAPSANAPAQVTGTPVPDAIAPLAGAGAPVADGTPRVSGVAGVAEAAGAAEVVEAVDAAALADSVAVAAFAAGAGTVGEVVLVGAGPGDPGLVTVAGKAALAAADVVLADRLVPVEALSWLRPGAEIVDVAKHPGGPATTQEQINRLLVAHARAGRRVVRLKGGDSFVFGRGGEEVLACAEAGVPVRVVPGVTSSIAVPALVGIPVTHRGRTQGFTVVSGHVPPGHPDSTVDFAALAAVGTTIVVLMGVRTLGAITAALVAAGLDPATPAAVVADGGLPAQRVETGTVATIATVAAEAGIGPPAVTVIGAVAGFAATATDATARD</sequence>
<comment type="miscellaneous">
    <text evidence="11">The a and c carboxylates of hydrogenobyrinate are activated for nucleophilic attack via formation of a phosphorylated intermediate by ATP. CobB catalyzes first the amidation of the c-carboxylate, and then that of the a-carboxylate.</text>
</comment>
<keyword evidence="11" id="KW-0169">Cobalamin biosynthesis</keyword>
<dbReference type="GO" id="GO:0009236">
    <property type="term" value="P:cobalamin biosynthetic process"/>
    <property type="evidence" value="ECO:0007669"/>
    <property type="project" value="UniProtKB-UniRule"/>
</dbReference>
<keyword evidence="6 11" id="KW-0547">Nucleotide-binding</keyword>
<evidence type="ECO:0000256" key="10">
    <source>
        <dbReference type="ARBA" id="ARBA00023244"/>
    </source>
</evidence>
<dbReference type="GO" id="GO:0042242">
    <property type="term" value="F:cobyrinic acid a,c-diamide synthase activity"/>
    <property type="evidence" value="ECO:0007669"/>
    <property type="project" value="InterPro"/>
</dbReference>
<dbReference type="EMBL" id="BOPO01000091">
    <property type="protein sequence ID" value="GIL29397.1"/>
    <property type="molecule type" value="Genomic_DNA"/>
</dbReference>
<evidence type="ECO:0000256" key="7">
    <source>
        <dbReference type="ARBA" id="ARBA00022840"/>
    </source>
</evidence>
<dbReference type="PANTHER" id="PTHR43873">
    <property type="entry name" value="COBYRINATE A,C-DIAMIDE SYNTHASE"/>
    <property type="match status" value="1"/>
</dbReference>
<dbReference type="NCBIfam" id="TIGR00379">
    <property type="entry name" value="cobB"/>
    <property type="match status" value="1"/>
</dbReference>
<dbReference type="InterPro" id="IPR014777">
    <property type="entry name" value="4pyrrole_Mease_sub1"/>
</dbReference>
<feature type="domain" description="CobQ/CobB/MinD/ParA nucleotide binding" evidence="14">
    <location>
        <begin position="7"/>
        <end position="192"/>
    </location>
</feature>
<dbReference type="GO" id="GO:0032259">
    <property type="term" value="P:methylation"/>
    <property type="evidence" value="ECO:0007669"/>
    <property type="project" value="UniProtKB-KW"/>
</dbReference>
<dbReference type="CDD" id="cd05388">
    <property type="entry name" value="CobB_N"/>
    <property type="match status" value="1"/>
</dbReference>
<comment type="domain">
    <text evidence="11">Comprises of two domains. The C-terminal domain contains the binding site for glutamine and catalyzes the hydrolysis of this substrate to glutamate and ammonia. The N-terminal domain is anticipated to bind ATP and hydrogenobyrinate and catalyzes the ultimate synthesis of the diamide product. The ammonia produced via the glutaminase domain is probably translocated to the adjacent domain via a molecular tunnel, where it reacts with an activated intermediate.</text>
</comment>
<dbReference type="CDD" id="cd11642">
    <property type="entry name" value="SUMT"/>
    <property type="match status" value="1"/>
</dbReference>